<protein>
    <submittedName>
        <fullName evidence="2">Uncharacterized protein</fullName>
    </submittedName>
</protein>
<dbReference type="RefSeq" id="WP_154758011.1">
    <property type="nucleotide sequence ID" value="NZ_WMBA01000026.1"/>
</dbReference>
<evidence type="ECO:0000256" key="1">
    <source>
        <dbReference type="SAM" id="MobiDB-lite"/>
    </source>
</evidence>
<sequence>MQDHVVPPGRGERDHNGRNRESTDVTAAATKPRADDLAVDWCGAHALVRSPREAAGNPSLAAFPGRSGQLVVLVSPEAHRHPALESTVLSLLRSTLPAKPGVHTVWVGIPGLGADRGSQAPLVRRILDEFKVDVVAPDGKLAGDPGAGIYVGASIGSAGWRRFHTGSASTVISARFPVPVWERSLPAVPVSESGVVVEPVGAGLLMRGAPAPPLNPGHPAFRVPVDPARPKVIIEGSRILPGQASTLLETIPGPVRSTLLIVPLDPSIVSLGWVSQLAERGAGPVMFSTGVQLVDGKGEHAVVSGAGGDSAFRPFPVALRQSPGSLGQEVLEIAPAPAGWQGYGERAYRLGPGGPVADVVPAGLVLREEPAPESVNAARVPFDPYGWTLTVGVRGHAVTAKVIDALGPLLSAAGADRLRRCRVRIDGELDVADRERIAQIAREAGVTLDQPPAPGIPPVAGKPPIPMSMVSGPRTTSGPDVEPQAEVPPKPEAAPRPDSAPQPDLASKPAAASKPVTPSSPGPGSNPGAGPDPAAPPKSGAAPNPAAARNPGAGPDPSAAPNPAATPNPAAGRRAEPAPRADVPPPPPAGMKPVPPPPPGAPRPPGAPNPPRLPNPMPPGHQVQSGVAAKAAPPPPNPAPPNPVMVTSPGMPVPMMSGPAAETVAVPANAAPARAEPEPDDDVVSATAEPWPERASTSGEQSRFSAAAGNAFTDGLSLVNAALATWPALRRTEAGAKSDYVAVCLYLSRGEVGGVSVNRTLRAGKEVSTEAYMSCLVSGLIRLPIHRRVVLRQAKAKASRKWEVGAVLTDPGFVSASVGYDVTVAGAAADLLIWPATARRTSELVVNRPIDEAVFLPGRRFKILGTRKAEGIEDVDGPTVPPTTVLLRELTTDESDVDRLDTAALARLERAWATRAQRSLDVVDDPDVVLRLTMPMVPA</sequence>
<evidence type="ECO:0000313" key="2">
    <source>
        <dbReference type="EMBL" id="MTD55819.1"/>
    </source>
</evidence>
<feature type="compositionally biased region" description="Basic and acidic residues" evidence="1">
    <location>
        <begin position="10"/>
        <end position="23"/>
    </location>
</feature>
<feature type="compositionally biased region" description="Pro residues" evidence="1">
    <location>
        <begin position="632"/>
        <end position="643"/>
    </location>
</feature>
<feature type="compositionally biased region" description="Pro residues" evidence="1">
    <location>
        <begin position="582"/>
        <end position="619"/>
    </location>
</feature>
<dbReference type="Proteomes" id="UP000440096">
    <property type="component" value="Unassembled WGS sequence"/>
</dbReference>
<feature type="compositionally biased region" description="Low complexity" evidence="1">
    <location>
        <begin position="522"/>
        <end position="557"/>
    </location>
</feature>
<dbReference type="OrthoDB" id="3320501at2"/>
<name>A0A6N7Z3R1_9PSEU</name>
<feature type="region of interest" description="Disordered" evidence="1">
    <location>
        <begin position="673"/>
        <end position="701"/>
    </location>
</feature>
<reference evidence="2 3" key="1">
    <citation type="submission" date="2019-11" db="EMBL/GenBank/DDBJ databases">
        <title>Draft genome of Amycolatopsis RM579.</title>
        <authorList>
            <person name="Duangmal K."/>
            <person name="Mingma R."/>
        </authorList>
    </citation>
    <scope>NUCLEOTIDE SEQUENCE [LARGE SCALE GENOMIC DNA]</scope>
    <source>
        <strain evidence="2 3">RM579</strain>
    </source>
</reference>
<keyword evidence="3" id="KW-1185">Reference proteome</keyword>
<feature type="compositionally biased region" description="Pro residues" evidence="1">
    <location>
        <begin position="451"/>
        <end position="466"/>
    </location>
</feature>
<feature type="region of interest" description="Disordered" evidence="1">
    <location>
        <begin position="1"/>
        <end position="31"/>
    </location>
</feature>
<evidence type="ECO:0000313" key="3">
    <source>
        <dbReference type="Proteomes" id="UP000440096"/>
    </source>
</evidence>
<feature type="compositionally biased region" description="Pro residues" evidence="1">
    <location>
        <begin position="486"/>
        <end position="500"/>
    </location>
</feature>
<dbReference type="Gene3D" id="3.90.176.10">
    <property type="entry name" value="Toxin ADP-ribosyltransferase, Chain A, domain 1"/>
    <property type="match status" value="1"/>
</dbReference>
<dbReference type="PRINTS" id="PR01217">
    <property type="entry name" value="PRICHEXTENSN"/>
</dbReference>
<feature type="region of interest" description="Disordered" evidence="1">
    <location>
        <begin position="443"/>
        <end position="646"/>
    </location>
</feature>
<comment type="caution">
    <text evidence="2">The sequence shown here is derived from an EMBL/GenBank/DDBJ whole genome shotgun (WGS) entry which is preliminary data.</text>
</comment>
<accession>A0A6N7Z3R1</accession>
<proteinExistence type="predicted"/>
<dbReference type="EMBL" id="WMBA01000026">
    <property type="protein sequence ID" value="MTD55819.1"/>
    <property type="molecule type" value="Genomic_DNA"/>
</dbReference>
<dbReference type="AlphaFoldDB" id="A0A6N7Z3R1"/>
<organism evidence="2 3">
    <name type="scientific">Amycolatopsis pithecellobii</name>
    <dbReference type="NCBI Taxonomy" id="664692"/>
    <lineage>
        <taxon>Bacteria</taxon>
        <taxon>Bacillati</taxon>
        <taxon>Actinomycetota</taxon>
        <taxon>Actinomycetes</taxon>
        <taxon>Pseudonocardiales</taxon>
        <taxon>Pseudonocardiaceae</taxon>
        <taxon>Amycolatopsis</taxon>
    </lineage>
</organism>
<gene>
    <name evidence="2" type="ORF">GKO32_17825</name>
</gene>